<evidence type="ECO:0000259" key="8">
    <source>
        <dbReference type="PROSITE" id="PS50928"/>
    </source>
</evidence>
<feature type="transmembrane region" description="Helical" evidence="7">
    <location>
        <begin position="111"/>
        <end position="133"/>
    </location>
</feature>
<gene>
    <name evidence="9" type="ORF">C7383_102293</name>
</gene>
<sequence length="282" mass="31894">MRSHSKRRNKLILKIVTYTVLIIALVYTLIPFLTIILTSFRTAKDAVRGPFTWPRQWDIINNYMEAWKIGKFSHYLLNSLYMMVFTVIGTLAVATLAGYSFAKFRYPGRNLIYYILLIGMMIPFQTIMLPLYFTLKSMGLLNTLTGISLLSIGTGEGFAIMMMRSFFVSIPDSMLEAARLDGCSEIKVLTKVVLPNTYPAWSSLVVITAMGSWNNLLAPMIYIFKQDKYPIPYALYAFQSAHTTDYQLLAAGMMISIIPIVIVYVIFQRSFQNGIMAGAVKG</sequence>
<protein>
    <submittedName>
        <fullName evidence="9">Carbohydrate ABC transporter membrane protein 2 (CUT1 family)</fullName>
    </submittedName>
</protein>
<keyword evidence="10" id="KW-1185">Reference proteome</keyword>
<proteinExistence type="inferred from homology"/>
<keyword evidence="3" id="KW-1003">Cell membrane</keyword>
<evidence type="ECO:0000313" key="10">
    <source>
        <dbReference type="Proteomes" id="UP000245412"/>
    </source>
</evidence>
<feature type="transmembrane region" description="Helical" evidence="7">
    <location>
        <begin position="204"/>
        <end position="224"/>
    </location>
</feature>
<reference evidence="9 10" key="1">
    <citation type="submission" date="2018-05" db="EMBL/GenBank/DDBJ databases">
        <authorList>
            <person name="Goeker M."/>
            <person name="Huntemann M."/>
            <person name="Clum A."/>
            <person name="Pillay M."/>
            <person name="Palaniappan K."/>
            <person name="Varghese N."/>
            <person name="Mikhailova N."/>
            <person name="Stamatis D."/>
            <person name="Reddy T."/>
            <person name="Daum C."/>
            <person name="Shapiro N."/>
            <person name="Ivanova N."/>
            <person name="Kyrpides N."/>
            <person name="Woyke T."/>
        </authorList>
    </citation>
    <scope>NUCLEOTIDE SEQUENCE [LARGE SCALE GENOMIC DNA]</scope>
    <source>
        <strain evidence="9 10">DSM 26524</strain>
    </source>
</reference>
<dbReference type="SUPFAM" id="SSF161098">
    <property type="entry name" value="MetI-like"/>
    <property type="match status" value="1"/>
</dbReference>
<keyword evidence="4 7" id="KW-0812">Transmembrane</keyword>
<evidence type="ECO:0000256" key="1">
    <source>
        <dbReference type="ARBA" id="ARBA00004651"/>
    </source>
</evidence>
<name>A0AB73T8K4_9FIRM</name>
<comment type="caution">
    <text evidence="9">The sequence shown here is derived from an EMBL/GenBank/DDBJ whole genome shotgun (WGS) entry which is preliminary data.</text>
</comment>
<feature type="transmembrane region" description="Helical" evidence="7">
    <location>
        <begin position="12"/>
        <end position="37"/>
    </location>
</feature>
<dbReference type="Gene3D" id="1.10.3720.10">
    <property type="entry name" value="MetI-like"/>
    <property type="match status" value="1"/>
</dbReference>
<comment type="subcellular location">
    <subcellularLocation>
        <location evidence="1 7">Cell membrane</location>
        <topology evidence="1 7">Multi-pass membrane protein</topology>
    </subcellularLocation>
</comment>
<accession>A0AB73T8K4</accession>
<comment type="similarity">
    <text evidence="7">Belongs to the binding-protein-dependent transport system permease family.</text>
</comment>
<evidence type="ECO:0000256" key="2">
    <source>
        <dbReference type="ARBA" id="ARBA00022448"/>
    </source>
</evidence>
<keyword evidence="5 7" id="KW-1133">Transmembrane helix</keyword>
<feature type="domain" description="ABC transmembrane type-1" evidence="8">
    <location>
        <begin position="76"/>
        <end position="267"/>
    </location>
</feature>
<evidence type="ECO:0000256" key="6">
    <source>
        <dbReference type="ARBA" id="ARBA00023136"/>
    </source>
</evidence>
<feature type="transmembrane region" description="Helical" evidence="7">
    <location>
        <begin position="80"/>
        <end position="99"/>
    </location>
</feature>
<dbReference type="Pfam" id="PF00528">
    <property type="entry name" value="BPD_transp_1"/>
    <property type="match status" value="1"/>
</dbReference>
<dbReference type="PANTHER" id="PTHR43744">
    <property type="entry name" value="ABC TRANSPORTER PERMEASE PROTEIN MG189-RELATED-RELATED"/>
    <property type="match status" value="1"/>
</dbReference>
<dbReference type="EMBL" id="QGGY01000002">
    <property type="protein sequence ID" value="PWJ78157.1"/>
    <property type="molecule type" value="Genomic_DNA"/>
</dbReference>
<dbReference type="PANTHER" id="PTHR43744:SF12">
    <property type="entry name" value="ABC TRANSPORTER PERMEASE PROTEIN MG189-RELATED"/>
    <property type="match status" value="1"/>
</dbReference>
<feature type="transmembrane region" description="Helical" evidence="7">
    <location>
        <begin position="139"/>
        <end position="160"/>
    </location>
</feature>
<evidence type="ECO:0000256" key="5">
    <source>
        <dbReference type="ARBA" id="ARBA00022989"/>
    </source>
</evidence>
<dbReference type="PROSITE" id="PS50928">
    <property type="entry name" value="ABC_TM1"/>
    <property type="match status" value="1"/>
</dbReference>
<evidence type="ECO:0000256" key="7">
    <source>
        <dbReference type="RuleBase" id="RU363032"/>
    </source>
</evidence>
<feature type="transmembrane region" description="Helical" evidence="7">
    <location>
        <begin position="246"/>
        <end position="267"/>
    </location>
</feature>
<dbReference type="Proteomes" id="UP000245412">
    <property type="component" value="Unassembled WGS sequence"/>
</dbReference>
<dbReference type="AlphaFoldDB" id="A0AB73T8K4"/>
<dbReference type="InterPro" id="IPR000515">
    <property type="entry name" value="MetI-like"/>
</dbReference>
<evidence type="ECO:0000313" key="9">
    <source>
        <dbReference type="EMBL" id="PWJ78157.1"/>
    </source>
</evidence>
<dbReference type="InterPro" id="IPR035906">
    <property type="entry name" value="MetI-like_sf"/>
</dbReference>
<evidence type="ECO:0000256" key="4">
    <source>
        <dbReference type="ARBA" id="ARBA00022692"/>
    </source>
</evidence>
<organism evidence="9 10">
    <name type="scientific">Murimonas intestini</name>
    <dbReference type="NCBI Taxonomy" id="1337051"/>
    <lineage>
        <taxon>Bacteria</taxon>
        <taxon>Bacillati</taxon>
        <taxon>Bacillota</taxon>
        <taxon>Clostridia</taxon>
        <taxon>Lachnospirales</taxon>
        <taxon>Lachnospiraceae</taxon>
        <taxon>Murimonas</taxon>
    </lineage>
</organism>
<dbReference type="CDD" id="cd06261">
    <property type="entry name" value="TM_PBP2"/>
    <property type="match status" value="1"/>
</dbReference>
<keyword evidence="2 7" id="KW-0813">Transport</keyword>
<keyword evidence="6 7" id="KW-0472">Membrane</keyword>
<evidence type="ECO:0000256" key="3">
    <source>
        <dbReference type="ARBA" id="ARBA00022475"/>
    </source>
</evidence>
<dbReference type="GO" id="GO:0055085">
    <property type="term" value="P:transmembrane transport"/>
    <property type="evidence" value="ECO:0007669"/>
    <property type="project" value="InterPro"/>
</dbReference>
<dbReference type="GO" id="GO:0005886">
    <property type="term" value="C:plasma membrane"/>
    <property type="evidence" value="ECO:0007669"/>
    <property type="project" value="UniProtKB-SubCell"/>
</dbReference>